<dbReference type="EMBL" id="ML978075">
    <property type="protein sequence ID" value="KAF2011128.1"/>
    <property type="molecule type" value="Genomic_DNA"/>
</dbReference>
<keyword evidence="3" id="KW-1185">Reference proteome</keyword>
<dbReference type="AlphaFoldDB" id="A0A6A5XDN2"/>
<organism evidence="2 3">
    <name type="scientific">Aaosphaeria arxii CBS 175.79</name>
    <dbReference type="NCBI Taxonomy" id="1450172"/>
    <lineage>
        <taxon>Eukaryota</taxon>
        <taxon>Fungi</taxon>
        <taxon>Dikarya</taxon>
        <taxon>Ascomycota</taxon>
        <taxon>Pezizomycotina</taxon>
        <taxon>Dothideomycetes</taxon>
        <taxon>Pleosporomycetidae</taxon>
        <taxon>Pleosporales</taxon>
        <taxon>Pleosporales incertae sedis</taxon>
        <taxon>Aaosphaeria</taxon>
    </lineage>
</organism>
<sequence length="350" mass="37419">MRSFLSFAAFAAFVSAYPTAESDSVFPLPDGFPNPSDEQLLSIEKAAFGTLPNGPPPSQISNEGITNLKLIAFNELFEVDFFTQLISNITNKVSGYDLGDGQDYILSSLQAIVAQEELHALSANGPLKAFGFEEIQPCKYTFPVDSFSSAIALAGTFTDVVLGTLQDVDQIFAQNGDIGLVRVIASVIGNEGEQEGFFRLTQGKRPSSQPFLTTSVRDFAFTAIQSFVVPGSCPNIDTIPLKTFKPLNVLTSDISAETKEIQFSINISGIEDWSSLSLVYINQQNVPIVEPLSNTSVEGETLTFTAPFPYEENLLTGLTIAAVTQGSGPFADADAVAQAALFGPGLIEGP</sequence>
<accession>A0A6A5XDN2</accession>
<feature type="chain" id="PRO_5025459456" evidence="1">
    <location>
        <begin position="17"/>
        <end position="350"/>
    </location>
</feature>
<feature type="signal peptide" evidence="1">
    <location>
        <begin position="1"/>
        <end position="16"/>
    </location>
</feature>
<evidence type="ECO:0000256" key="1">
    <source>
        <dbReference type="SAM" id="SignalP"/>
    </source>
</evidence>
<reference evidence="2" key="1">
    <citation type="journal article" date="2020" name="Stud. Mycol.">
        <title>101 Dothideomycetes genomes: a test case for predicting lifestyles and emergence of pathogens.</title>
        <authorList>
            <person name="Haridas S."/>
            <person name="Albert R."/>
            <person name="Binder M."/>
            <person name="Bloem J."/>
            <person name="Labutti K."/>
            <person name="Salamov A."/>
            <person name="Andreopoulos B."/>
            <person name="Baker S."/>
            <person name="Barry K."/>
            <person name="Bills G."/>
            <person name="Bluhm B."/>
            <person name="Cannon C."/>
            <person name="Castanera R."/>
            <person name="Culley D."/>
            <person name="Daum C."/>
            <person name="Ezra D."/>
            <person name="Gonzalez J."/>
            <person name="Henrissat B."/>
            <person name="Kuo A."/>
            <person name="Liang C."/>
            <person name="Lipzen A."/>
            <person name="Lutzoni F."/>
            <person name="Magnuson J."/>
            <person name="Mondo S."/>
            <person name="Nolan M."/>
            <person name="Ohm R."/>
            <person name="Pangilinan J."/>
            <person name="Park H.-J."/>
            <person name="Ramirez L."/>
            <person name="Alfaro M."/>
            <person name="Sun H."/>
            <person name="Tritt A."/>
            <person name="Yoshinaga Y."/>
            <person name="Zwiers L.-H."/>
            <person name="Turgeon B."/>
            <person name="Goodwin S."/>
            <person name="Spatafora J."/>
            <person name="Crous P."/>
            <person name="Grigoriev I."/>
        </authorList>
    </citation>
    <scope>NUCLEOTIDE SEQUENCE</scope>
    <source>
        <strain evidence="2">CBS 175.79</strain>
    </source>
</reference>
<name>A0A6A5XDN2_9PLEO</name>
<gene>
    <name evidence="2" type="ORF">BU24DRAFT_427335</name>
</gene>
<dbReference type="GeneID" id="54286600"/>
<evidence type="ECO:0000313" key="2">
    <source>
        <dbReference type="EMBL" id="KAF2011128.1"/>
    </source>
</evidence>
<protein>
    <submittedName>
        <fullName evidence="2">Late sexual development protein</fullName>
    </submittedName>
</protein>
<dbReference type="RefSeq" id="XP_033379467.1">
    <property type="nucleotide sequence ID" value="XM_033529203.1"/>
</dbReference>
<evidence type="ECO:0000313" key="3">
    <source>
        <dbReference type="Proteomes" id="UP000799778"/>
    </source>
</evidence>
<keyword evidence="1" id="KW-0732">Signal</keyword>
<proteinExistence type="predicted"/>
<dbReference type="OrthoDB" id="5293813at2759"/>
<dbReference type="Proteomes" id="UP000799778">
    <property type="component" value="Unassembled WGS sequence"/>
</dbReference>